<organism evidence="12 13">
    <name type="scientific">Ornithinimicrobium pratense</name>
    <dbReference type="NCBI Taxonomy" id="2593973"/>
    <lineage>
        <taxon>Bacteria</taxon>
        <taxon>Bacillati</taxon>
        <taxon>Actinomycetota</taxon>
        <taxon>Actinomycetes</taxon>
        <taxon>Micrococcales</taxon>
        <taxon>Ornithinimicrobiaceae</taxon>
        <taxon>Ornithinimicrobium</taxon>
    </lineage>
</organism>
<dbReference type="OrthoDB" id="6882680at2"/>
<dbReference type="EMBL" id="CP044427">
    <property type="protein sequence ID" value="QFG68028.1"/>
    <property type="molecule type" value="Genomic_DNA"/>
</dbReference>
<comment type="catalytic activity">
    <reaction evidence="8">
        <text>L-glutamate 5-semialdehyde + NAD(+) + H2O = L-glutamate + NADH + 2 H(+)</text>
        <dbReference type="Rhea" id="RHEA:30235"/>
        <dbReference type="ChEBI" id="CHEBI:15377"/>
        <dbReference type="ChEBI" id="CHEBI:15378"/>
        <dbReference type="ChEBI" id="CHEBI:29985"/>
        <dbReference type="ChEBI" id="CHEBI:57540"/>
        <dbReference type="ChEBI" id="CHEBI:57945"/>
        <dbReference type="ChEBI" id="CHEBI:58066"/>
        <dbReference type="EC" id="1.2.1.88"/>
    </reaction>
</comment>
<dbReference type="CDD" id="cd07123">
    <property type="entry name" value="ALDH_F4-17_P5CDH"/>
    <property type="match status" value="1"/>
</dbReference>
<accession>A0A5J6V2V7</accession>
<dbReference type="GO" id="GO:0004657">
    <property type="term" value="F:proline dehydrogenase activity"/>
    <property type="evidence" value="ECO:0007669"/>
    <property type="project" value="UniProtKB-ARBA"/>
</dbReference>
<dbReference type="InterPro" id="IPR050485">
    <property type="entry name" value="Proline_metab_enzyme"/>
</dbReference>
<keyword evidence="13" id="KW-1185">Reference proteome</keyword>
<protein>
    <recommendedName>
        <fullName evidence="7">L-glutamate gamma-semialdehyde dehydrogenase</fullName>
        <ecNumber evidence="3">1.2.1.88</ecNumber>
    </recommendedName>
    <alternativeName>
        <fullName evidence="7">L-glutamate gamma-semialdehyde dehydrogenase</fullName>
    </alternativeName>
</protein>
<feature type="active site" evidence="9">
    <location>
        <position position="294"/>
    </location>
</feature>
<dbReference type="Gene3D" id="3.40.605.10">
    <property type="entry name" value="Aldehyde Dehydrogenase, Chain A, domain 1"/>
    <property type="match status" value="1"/>
</dbReference>
<dbReference type="PROSITE" id="PS00070">
    <property type="entry name" value="ALDEHYDE_DEHYDR_CYS"/>
    <property type="match status" value="1"/>
</dbReference>
<dbReference type="InterPro" id="IPR016161">
    <property type="entry name" value="Ald_DH/histidinol_DH"/>
</dbReference>
<evidence type="ECO:0000313" key="13">
    <source>
        <dbReference type="Proteomes" id="UP000326546"/>
    </source>
</evidence>
<dbReference type="GO" id="GO:0003842">
    <property type="term" value="F:L-glutamate gamma-semialdehyde dehydrogenase activity"/>
    <property type="evidence" value="ECO:0007669"/>
    <property type="project" value="UniProtKB-EC"/>
</dbReference>
<dbReference type="Pfam" id="PF00171">
    <property type="entry name" value="Aldedh"/>
    <property type="match status" value="1"/>
</dbReference>
<dbReference type="KEGG" id="serw:FY030_04210"/>
<keyword evidence="5" id="KW-0520">NAD</keyword>
<dbReference type="NCBIfam" id="TIGR01236">
    <property type="entry name" value="D1pyr5carbox1"/>
    <property type="match status" value="1"/>
</dbReference>
<evidence type="ECO:0000256" key="6">
    <source>
        <dbReference type="ARBA" id="ARBA00023062"/>
    </source>
</evidence>
<dbReference type="GO" id="GO:0010133">
    <property type="term" value="P:L-proline catabolic process to L-glutamate"/>
    <property type="evidence" value="ECO:0007669"/>
    <property type="project" value="UniProtKB-UniPathway"/>
</dbReference>
<dbReference type="InterPro" id="IPR029510">
    <property type="entry name" value="Ald_DH_CS_GLU"/>
</dbReference>
<evidence type="ECO:0000256" key="1">
    <source>
        <dbReference type="ARBA" id="ARBA00004786"/>
    </source>
</evidence>
<dbReference type="InterPro" id="IPR016163">
    <property type="entry name" value="Ald_DH_C"/>
</dbReference>
<dbReference type="InterPro" id="IPR005931">
    <property type="entry name" value="P5CDH/ALDH4A1"/>
</dbReference>
<evidence type="ECO:0000256" key="4">
    <source>
        <dbReference type="ARBA" id="ARBA00023002"/>
    </source>
</evidence>
<dbReference type="FunFam" id="3.40.605.10:FF:000006">
    <property type="entry name" value="1-pyrroline-5-carboxylate dehydrogenase"/>
    <property type="match status" value="1"/>
</dbReference>
<dbReference type="SUPFAM" id="SSF53720">
    <property type="entry name" value="ALDH-like"/>
    <property type="match status" value="1"/>
</dbReference>
<proteinExistence type="inferred from homology"/>
<dbReference type="InterPro" id="IPR016160">
    <property type="entry name" value="Ald_DH_CS_CYS"/>
</dbReference>
<reference evidence="12 13" key="1">
    <citation type="submission" date="2019-09" db="EMBL/GenBank/DDBJ databases">
        <title>Serinicoccus pratensis sp. nov., isolated from meadow soil.</title>
        <authorList>
            <person name="Zhang W."/>
        </authorList>
    </citation>
    <scope>NUCLEOTIDE SEQUENCE [LARGE SCALE GENOMIC DNA]</scope>
    <source>
        <strain evidence="12 13">W204</strain>
    </source>
</reference>
<dbReference type="InterPro" id="IPR016162">
    <property type="entry name" value="Ald_DH_N"/>
</dbReference>
<evidence type="ECO:0000256" key="7">
    <source>
        <dbReference type="ARBA" id="ARBA00032259"/>
    </source>
</evidence>
<dbReference type="PANTHER" id="PTHR42862">
    <property type="entry name" value="DELTA-1-PYRROLINE-5-CARBOXYLATE DEHYDROGENASE 1, ISOFORM A-RELATED"/>
    <property type="match status" value="1"/>
</dbReference>
<dbReference type="EC" id="1.2.1.88" evidence="3"/>
<comment type="similarity">
    <text evidence="2 10">Belongs to the aldehyde dehydrogenase family.</text>
</comment>
<sequence>MDGIVDVPTPINEPVLDYAPGSPERAKLEVALAELAASSVELPHIIGGERVTGGGTEIRVVQPHAHAEVLGTLRDGTKQDAQRAVDAALEAGAAWRALSYEDRAAVFLRAADLLAGPWRARMNAATMLGQSKTAIQAEIDAACELADFWRFNAYYGRQLLAEQPIRNAPGTWNRIDQRPLEGFVYAVTPFNFTAIGGNLPTAPALMGNTVVWKPAPTQQRAASVTMEVLEAAGLPPGVLNMVTGTGPAISDVVLDSPDFAGVHFTGSTAVFNMFWAQIGTNLSRYRGYPRIVGETGGKDFIVAHPSADVDVLRTAMVRGAFEYQGQKCSAASRAYVPASLWKQMRDDLVQETEALSVGDVRDLSNFMGAVIDERAFAKHKAALDQARQDDKVEVVAGGSCDDEVGWFVRPTIAVVEDPAHEMISTEYFGPILTVHVYPDAEWSTMLDQMESVAPYALTGAVIAQDRTAVAEAAAQLRFAAGNFYINDKPTGAVVGQQPFGGARASGTNDKAGSAANLQRWINTRVIKETFVPPKSSRYPHMG</sequence>
<dbReference type="FunFam" id="3.40.309.10:FF:000005">
    <property type="entry name" value="1-pyrroline-5-carboxylate dehydrogenase 1"/>
    <property type="match status" value="1"/>
</dbReference>
<dbReference type="RefSeq" id="WP_158060419.1">
    <property type="nucleotide sequence ID" value="NZ_CP044427.1"/>
</dbReference>
<dbReference type="InterPro" id="IPR015590">
    <property type="entry name" value="Aldehyde_DH_dom"/>
</dbReference>
<dbReference type="Proteomes" id="UP000326546">
    <property type="component" value="Chromosome"/>
</dbReference>
<evidence type="ECO:0000256" key="5">
    <source>
        <dbReference type="ARBA" id="ARBA00023027"/>
    </source>
</evidence>
<dbReference type="PROSITE" id="PS00687">
    <property type="entry name" value="ALDEHYDE_DEHYDR_GLU"/>
    <property type="match status" value="1"/>
</dbReference>
<evidence type="ECO:0000313" key="12">
    <source>
        <dbReference type="EMBL" id="QFG68028.1"/>
    </source>
</evidence>
<dbReference type="UniPathway" id="UPA00261">
    <property type="reaction ID" value="UER00374"/>
</dbReference>
<keyword evidence="6" id="KW-0642">Proline metabolism</keyword>
<evidence type="ECO:0000256" key="2">
    <source>
        <dbReference type="ARBA" id="ARBA00009986"/>
    </source>
</evidence>
<dbReference type="AlphaFoldDB" id="A0A5J6V2V7"/>
<evidence type="ECO:0000256" key="3">
    <source>
        <dbReference type="ARBA" id="ARBA00012884"/>
    </source>
</evidence>
<dbReference type="Gene3D" id="3.40.309.10">
    <property type="entry name" value="Aldehyde Dehydrogenase, Chain A, domain 2"/>
    <property type="match status" value="1"/>
</dbReference>
<evidence type="ECO:0000259" key="11">
    <source>
        <dbReference type="Pfam" id="PF00171"/>
    </source>
</evidence>
<keyword evidence="4 10" id="KW-0560">Oxidoreductase</keyword>
<evidence type="ECO:0000256" key="8">
    <source>
        <dbReference type="ARBA" id="ARBA00048142"/>
    </source>
</evidence>
<dbReference type="GO" id="GO:0009898">
    <property type="term" value="C:cytoplasmic side of plasma membrane"/>
    <property type="evidence" value="ECO:0007669"/>
    <property type="project" value="TreeGrafter"/>
</dbReference>
<name>A0A5J6V2V7_9MICO</name>
<gene>
    <name evidence="12" type="primary">pruA</name>
    <name evidence="12" type="ORF">FY030_04210</name>
</gene>
<evidence type="ECO:0000256" key="10">
    <source>
        <dbReference type="RuleBase" id="RU003345"/>
    </source>
</evidence>
<comment type="pathway">
    <text evidence="1">Amino-acid degradation; L-proline degradation into L-glutamate; L-glutamate from L-proline: step 2/2.</text>
</comment>
<evidence type="ECO:0000256" key="9">
    <source>
        <dbReference type="PROSITE-ProRule" id="PRU10007"/>
    </source>
</evidence>
<feature type="domain" description="Aldehyde dehydrogenase" evidence="11">
    <location>
        <begin position="56"/>
        <end position="525"/>
    </location>
</feature>
<dbReference type="PANTHER" id="PTHR42862:SF1">
    <property type="entry name" value="DELTA-1-PYRROLINE-5-CARBOXYLATE DEHYDROGENASE 2, ISOFORM A-RELATED"/>
    <property type="match status" value="1"/>
</dbReference>